<sequence length="80" mass="8868">MSRAIHVQATPDMIEAICRKHAYRISTVEPLDSGGSRVVMLDPRDAEAFRVLMKGKLIAGTVARSSSHIARQLPPSARWR</sequence>
<gene>
    <name evidence="1" type="ORF">IQ35_01140</name>
</gene>
<keyword evidence="2" id="KW-1185">Reference proteome</keyword>
<protein>
    <submittedName>
        <fullName evidence="1">Uncharacterized protein</fullName>
    </submittedName>
</protein>
<evidence type="ECO:0000313" key="1">
    <source>
        <dbReference type="EMBL" id="TWH96051.1"/>
    </source>
</evidence>
<name>A0A562KKZ3_SPHWJ</name>
<proteinExistence type="predicted"/>
<dbReference type="RefSeq" id="WP_145072251.1">
    <property type="nucleotide sequence ID" value="NZ_JACIIY010000005.1"/>
</dbReference>
<dbReference type="Proteomes" id="UP000316624">
    <property type="component" value="Unassembled WGS sequence"/>
</dbReference>
<comment type="caution">
    <text evidence="1">The sequence shown here is derived from an EMBL/GenBank/DDBJ whole genome shotgun (WGS) entry which is preliminary data.</text>
</comment>
<dbReference type="EMBL" id="VLKK01000003">
    <property type="protein sequence ID" value="TWH96051.1"/>
    <property type="molecule type" value="Genomic_DNA"/>
</dbReference>
<accession>A0A562KKZ3</accession>
<reference evidence="1 2" key="1">
    <citation type="journal article" date="2015" name="Stand. Genomic Sci.">
        <title>Genomic Encyclopedia of Bacterial and Archaeal Type Strains, Phase III: the genomes of soil and plant-associated and newly described type strains.</title>
        <authorList>
            <person name="Whitman W.B."/>
            <person name="Woyke T."/>
            <person name="Klenk H.P."/>
            <person name="Zhou Y."/>
            <person name="Lilburn T.G."/>
            <person name="Beck B.J."/>
            <person name="De Vos P."/>
            <person name="Vandamme P."/>
            <person name="Eisen J.A."/>
            <person name="Garrity G."/>
            <person name="Hugenholtz P."/>
            <person name="Kyrpides N.C."/>
        </authorList>
    </citation>
    <scope>NUCLEOTIDE SEQUENCE [LARGE SCALE GENOMIC DNA]</scope>
    <source>
        <strain evidence="1 2">CGMCC 1.7748</strain>
    </source>
</reference>
<dbReference type="AlphaFoldDB" id="A0A562KKZ3"/>
<evidence type="ECO:0000313" key="2">
    <source>
        <dbReference type="Proteomes" id="UP000316624"/>
    </source>
</evidence>
<organism evidence="1 2">
    <name type="scientific">Sphingobium wenxiniae (strain DSM 21828 / CGMCC 1.7748 / JZ-1)</name>
    <dbReference type="NCBI Taxonomy" id="595605"/>
    <lineage>
        <taxon>Bacteria</taxon>
        <taxon>Pseudomonadati</taxon>
        <taxon>Pseudomonadota</taxon>
        <taxon>Alphaproteobacteria</taxon>
        <taxon>Sphingomonadales</taxon>
        <taxon>Sphingomonadaceae</taxon>
        <taxon>Sphingobium</taxon>
    </lineage>
</organism>